<comment type="subcellular location">
    <subcellularLocation>
        <location evidence="1">Nucleus</location>
    </subcellularLocation>
</comment>
<organism evidence="8 9">
    <name type="scientific">Chytriomyces confervae</name>
    <dbReference type="NCBI Taxonomy" id="246404"/>
    <lineage>
        <taxon>Eukaryota</taxon>
        <taxon>Fungi</taxon>
        <taxon>Fungi incertae sedis</taxon>
        <taxon>Chytridiomycota</taxon>
        <taxon>Chytridiomycota incertae sedis</taxon>
        <taxon>Chytridiomycetes</taxon>
        <taxon>Chytridiales</taxon>
        <taxon>Chytriomycetaceae</taxon>
        <taxon>Chytriomyces</taxon>
    </lineage>
</organism>
<evidence type="ECO:0000313" key="8">
    <source>
        <dbReference type="EMBL" id="TPX70276.1"/>
    </source>
</evidence>
<dbReference type="InterPro" id="IPR001138">
    <property type="entry name" value="Zn2Cys6_DnaBD"/>
</dbReference>
<evidence type="ECO:0000256" key="3">
    <source>
        <dbReference type="ARBA" id="ARBA00023015"/>
    </source>
</evidence>
<dbReference type="AlphaFoldDB" id="A0A507F4C1"/>
<gene>
    <name evidence="8" type="ORF">CcCBS67573_g06601</name>
</gene>
<protein>
    <recommendedName>
        <fullName evidence="7">Zn(2)-C6 fungal-type domain-containing protein</fullName>
    </recommendedName>
</protein>
<dbReference type="Gene3D" id="4.10.240.10">
    <property type="entry name" value="Zn(2)-C6 fungal-type DNA-binding domain"/>
    <property type="match status" value="1"/>
</dbReference>
<sequence length="720" mass="81218">MTRPNPCERCRQHRKKCDTVRPVCSRCFKANAQCGYDDDLPDSCGPVDPEPSEQERDSASTVNPAPPAPPPTSILSRIVDAADCSIILDFSVDPIPPLLQEHQHSVPPLSETSLPFSPSEDYSYSFNNNIPMPAAISGVDLNLRQDVLPPTITSLDPLIPQQQEQPLSVMDPDMIPTISDYMLVAGMFDKQSKHPMIRLFDRDAILNSFFFLEPALRLSLCAKAAQFEYQSVSSKQLLSFFRRARNAVGKSLDRPSLETLQALHLVRNLANLTGQSAFSVLLYGHILNMMRVLRMDQDPDTLPDRSFLPERTKTEFRNWFWILAQGVLSSGAYGITHFKSTFRIDAVKHVATRLYSPKLCWRYHTIMFLRCMYSRAPQSIMDVIWPRDWFLAGAKLSKCLTDSSDCMFKLDGTFTEYSNLLAEKLNISVMAAELLIDATVEYYASICMLHRPRLYLLGFLTPQSVLLEDPKCAAELMFSLEQCVLACGHVLRVFRFLALCTRDYAPSSHGYGVDAGWEWASRGAWLEEGADLVPKVFSPDDYTWSLALSLFEAAIVLWVLGCKVHSDWKTAGRVVQIPPMQELVEGLMFVLEWMRMIDGNLLGHAGVLRAAWDTRQNYVSPMIFCVESMLLEMQTYQSRNDIRIHNAEIAMTVLSLTEDGSDDLKAIKDDEFPVAFMGLLGLQVMGGIRWKGPYEDDWRRFWNTPMHAYGGDGGSGGIYL</sequence>
<dbReference type="PROSITE" id="PS00463">
    <property type="entry name" value="ZN2_CY6_FUNGAL_1"/>
    <property type="match status" value="1"/>
</dbReference>
<evidence type="ECO:0000256" key="1">
    <source>
        <dbReference type="ARBA" id="ARBA00004123"/>
    </source>
</evidence>
<dbReference type="InterPro" id="IPR036864">
    <property type="entry name" value="Zn2-C6_fun-type_DNA-bd_sf"/>
</dbReference>
<keyword evidence="5" id="KW-0539">Nucleus</keyword>
<evidence type="ECO:0000256" key="6">
    <source>
        <dbReference type="SAM" id="MobiDB-lite"/>
    </source>
</evidence>
<dbReference type="GO" id="GO:0000981">
    <property type="term" value="F:DNA-binding transcription factor activity, RNA polymerase II-specific"/>
    <property type="evidence" value="ECO:0007669"/>
    <property type="project" value="InterPro"/>
</dbReference>
<evidence type="ECO:0000313" key="9">
    <source>
        <dbReference type="Proteomes" id="UP000320333"/>
    </source>
</evidence>
<dbReference type="EMBL" id="QEAP01000291">
    <property type="protein sequence ID" value="TPX70276.1"/>
    <property type="molecule type" value="Genomic_DNA"/>
</dbReference>
<keyword evidence="2" id="KW-0479">Metal-binding</keyword>
<evidence type="ECO:0000256" key="2">
    <source>
        <dbReference type="ARBA" id="ARBA00022723"/>
    </source>
</evidence>
<keyword evidence="9" id="KW-1185">Reference proteome</keyword>
<evidence type="ECO:0000256" key="5">
    <source>
        <dbReference type="ARBA" id="ARBA00023242"/>
    </source>
</evidence>
<dbReference type="CDD" id="cd00067">
    <property type="entry name" value="GAL4"/>
    <property type="match status" value="1"/>
</dbReference>
<keyword evidence="3" id="KW-0805">Transcription regulation</keyword>
<reference evidence="8 9" key="1">
    <citation type="journal article" date="2019" name="Sci. Rep.">
        <title>Comparative genomics of chytrid fungi reveal insights into the obligate biotrophic and pathogenic lifestyle of Synchytrium endobioticum.</title>
        <authorList>
            <person name="van de Vossenberg B.T.L.H."/>
            <person name="Warris S."/>
            <person name="Nguyen H.D.T."/>
            <person name="van Gent-Pelzer M.P.E."/>
            <person name="Joly D.L."/>
            <person name="van de Geest H.C."/>
            <person name="Bonants P.J.M."/>
            <person name="Smith D.S."/>
            <person name="Levesque C.A."/>
            <person name="van der Lee T.A.J."/>
        </authorList>
    </citation>
    <scope>NUCLEOTIDE SEQUENCE [LARGE SCALE GENOMIC DNA]</scope>
    <source>
        <strain evidence="8 9">CBS 675.73</strain>
    </source>
</reference>
<feature type="region of interest" description="Disordered" evidence="6">
    <location>
        <begin position="35"/>
        <end position="72"/>
    </location>
</feature>
<dbReference type="PANTHER" id="PTHR47338">
    <property type="entry name" value="ZN(II)2CYS6 TRANSCRIPTION FACTOR (EUROFUNG)-RELATED"/>
    <property type="match status" value="1"/>
</dbReference>
<dbReference type="PANTHER" id="PTHR47338:SF5">
    <property type="entry name" value="ZN(II)2CYS6 TRANSCRIPTION FACTOR (EUROFUNG)"/>
    <property type="match status" value="1"/>
</dbReference>
<dbReference type="PROSITE" id="PS50048">
    <property type="entry name" value="ZN2_CY6_FUNGAL_2"/>
    <property type="match status" value="1"/>
</dbReference>
<evidence type="ECO:0000259" key="7">
    <source>
        <dbReference type="PROSITE" id="PS50048"/>
    </source>
</evidence>
<comment type="caution">
    <text evidence="8">The sequence shown here is derived from an EMBL/GenBank/DDBJ whole genome shotgun (WGS) entry which is preliminary data.</text>
</comment>
<proteinExistence type="predicted"/>
<dbReference type="GO" id="GO:0008270">
    <property type="term" value="F:zinc ion binding"/>
    <property type="evidence" value="ECO:0007669"/>
    <property type="project" value="InterPro"/>
</dbReference>
<dbReference type="SUPFAM" id="SSF57701">
    <property type="entry name" value="Zn2/Cys6 DNA-binding domain"/>
    <property type="match status" value="1"/>
</dbReference>
<dbReference type="Pfam" id="PF00172">
    <property type="entry name" value="Zn_clus"/>
    <property type="match status" value="1"/>
</dbReference>
<keyword evidence="4" id="KW-0804">Transcription</keyword>
<feature type="domain" description="Zn(2)-C6 fungal-type" evidence="7">
    <location>
        <begin position="6"/>
        <end position="36"/>
    </location>
</feature>
<dbReference type="OrthoDB" id="5419315at2759"/>
<dbReference type="Proteomes" id="UP000320333">
    <property type="component" value="Unassembled WGS sequence"/>
</dbReference>
<accession>A0A507F4C1</accession>
<dbReference type="InterPro" id="IPR050815">
    <property type="entry name" value="TF_fung"/>
</dbReference>
<evidence type="ECO:0000256" key="4">
    <source>
        <dbReference type="ARBA" id="ARBA00023163"/>
    </source>
</evidence>
<dbReference type="GO" id="GO:0005634">
    <property type="term" value="C:nucleus"/>
    <property type="evidence" value="ECO:0007669"/>
    <property type="project" value="UniProtKB-SubCell"/>
</dbReference>
<dbReference type="SMART" id="SM00066">
    <property type="entry name" value="GAL4"/>
    <property type="match status" value="1"/>
</dbReference>
<dbReference type="CDD" id="cd12148">
    <property type="entry name" value="fungal_TF_MHR"/>
    <property type="match status" value="1"/>
</dbReference>
<name>A0A507F4C1_9FUNG</name>